<evidence type="ECO:0000256" key="9">
    <source>
        <dbReference type="SAM" id="MobiDB-lite"/>
    </source>
</evidence>
<accession>D2V0Z7</accession>
<dbReference type="InterPro" id="IPR013083">
    <property type="entry name" value="Znf_RING/FYVE/PHD"/>
</dbReference>
<evidence type="ECO:0000256" key="2">
    <source>
        <dbReference type="ARBA" id="ARBA00012483"/>
    </source>
</evidence>
<dbReference type="Pfam" id="PF13639">
    <property type="entry name" value="zf-RING_2"/>
    <property type="match status" value="1"/>
</dbReference>
<keyword evidence="10" id="KW-0472">Membrane</keyword>
<dbReference type="KEGG" id="ngr:NAEGRDRAFT_62471"/>
<keyword evidence="4" id="KW-0479">Metal-binding</keyword>
<evidence type="ECO:0000256" key="8">
    <source>
        <dbReference type="PROSITE-ProRule" id="PRU00175"/>
    </source>
</evidence>
<evidence type="ECO:0000256" key="1">
    <source>
        <dbReference type="ARBA" id="ARBA00000900"/>
    </source>
</evidence>
<feature type="domain" description="RING-type" evidence="11">
    <location>
        <begin position="344"/>
        <end position="386"/>
    </location>
</feature>
<dbReference type="eggNOG" id="KOG0800">
    <property type="taxonomic scope" value="Eukaryota"/>
</dbReference>
<dbReference type="EC" id="2.3.2.27" evidence="2"/>
<keyword evidence="5 8" id="KW-0863">Zinc-finger</keyword>
<keyword evidence="3" id="KW-0808">Transferase</keyword>
<dbReference type="STRING" id="5762.D2V0Z7"/>
<dbReference type="RefSeq" id="XP_002682560.1">
    <property type="nucleotide sequence ID" value="XM_002682514.1"/>
</dbReference>
<evidence type="ECO:0000256" key="7">
    <source>
        <dbReference type="ARBA" id="ARBA00022833"/>
    </source>
</evidence>
<keyword evidence="7" id="KW-0862">Zinc</keyword>
<evidence type="ECO:0000259" key="11">
    <source>
        <dbReference type="PROSITE" id="PS50089"/>
    </source>
</evidence>
<name>D2V0Z7_NAEGR</name>
<keyword evidence="6" id="KW-0833">Ubl conjugation pathway</keyword>
<dbReference type="GO" id="GO:0061630">
    <property type="term" value="F:ubiquitin protein ligase activity"/>
    <property type="evidence" value="ECO:0007669"/>
    <property type="project" value="UniProtKB-EC"/>
</dbReference>
<comment type="catalytic activity">
    <reaction evidence="1">
        <text>S-ubiquitinyl-[E2 ubiquitin-conjugating enzyme]-L-cysteine + [acceptor protein]-L-lysine = [E2 ubiquitin-conjugating enzyme]-L-cysteine + N(6)-ubiquitinyl-[acceptor protein]-L-lysine.</text>
        <dbReference type="EC" id="2.3.2.27"/>
    </reaction>
</comment>
<organism evidence="13">
    <name type="scientific">Naegleria gruberi</name>
    <name type="common">Amoeba</name>
    <dbReference type="NCBI Taxonomy" id="5762"/>
    <lineage>
        <taxon>Eukaryota</taxon>
        <taxon>Discoba</taxon>
        <taxon>Heterolobosea</taxon>
        <taxon>Tetramitia</taxon>
        <taxon>Eutetramitia</taxon>
        <taxon>Vahlkampfiidae</taxon>
        <taxon>Naegleria</taxon>
    </lineage>
</organism>
<dbReference type="GO" id="GO:0008270">
    <property type="term" value="F:zinc ion binding"/>
    <property type="evidence" value="ECO:0007669"/>
    <property type="project" value="UniProtKB-KW"/>
</dbReference>
<evidence type="ECO:0000313" key="13">
    <source>
        <dbReference type="Proteomes" id="UP000006671"/>
    </source>
</evidence>
<feature type="compositionally biased region" description="Polar residues" evidence="9">
    <location>
        <begin position="311"/>
        <end position="329"/>
    </location>
</feature>
<feature type="transmembrane region" description="Helical" evidence="10">
    <location>
        <begin position="160"/>
        <end position="184"/>
    </location>
</feature>
<dbReference type="SUPFAM" id="SSF57850">
    <property type="entry name" value="RING/U-box"/>
    <property type="match status" value="1"/>
</dbReference>
<dbReference type="AlphaFoldDB" id="D2V0Z7"/>
<proteinExistence type="predicted"/>
<sequence length="389" mass="43920">MSSNNGGVADPVHPYRGVRVQLTESDDEQDNNNHTQEDEYQSFVANNNNNNSSRFQSLRQFFSWNRSSNNNSNNIDTPTPAINDTPEQATETRSPFPFSNLNPNLRRRIVVLMVISILFIIIIAIHFILVAAFVKPSSSSSDSGQENSSDTSNANSFRTVLLYTLTIPNAILFSCIAFCCTCLWGKRLLALCLNHNRSTLIRNLKYYMLKYGLARYEGEHDDWEGEEISERNQRLLELLQSRGMDVNSLRLMMIDRDFNANDYDTLLQLDGHHAEPRGVSENTLSRLTVYRIPPLSAVEHSNDDSELYTGVPTNGANSSANNEQDSSVPYCSENLGRSLLEESCCICLSKYESGDVVCTLPTCLHKYHRDCVFQALRMRNQCPICKTAI</sequence>
<keyword evidence="13" id="KW-1185">Reference proteome</keyword>
<dbReference type="SMART" id="SM00184">
    <property type="entry name" value="RING"/>
    <property type="match status" value="1"/>
</dbReference>
<keyword evidence="10" id="KW-1133">Transmembrane helix</keyword>
<feature type="region of interest" description="Disordered" evidence="9">
    <location>
        <begin position="301"/>
        <end position="329"/>
    </location>
</feature>
<gene>
    <name evidence="12" type="ORF">NAEGRDRAFT_62471</name>
</gene>
<keyword evidence="10" id="KW-0812">Transmembrane</keyword>
<dbReference type="PANTHER" id="PTHR22937:SF163">
    <property type="entry name" value="RING-TYPE E3 UBIQUITIN TRANSFERASE"/>
    <property type="match status" value="1"/>
</dbReference>
<feature type="transmembrane region" description="Helical" evidence="10">
    <location>
        <begin position="109"/>
        <end position="134"/>
    </location>
</feature>
<dbReference type="GeneID" id="8852327"/>
<feature type="region of interest" description="Disordered" evidence="9">
    <location>
        <begin position="69"/>
        <end position="96"/>
    </location>
</feature>
<protein>
    <recommendedName>
        <fullName evidence="2">RING-type E3 ubiquitin transferase</fullName>
        <ecNumber evidence="2">2.3.2.27</ecNumber>
    </recommendedName>
</protein>
<dbReference type="Proteomes" id="UP000006671">
    <property type="component" value="Unassembled WGS sequence"/>
</dbReference>
<dbReference type="InterPro" id="IPR045191">
    <property type="entry name" value="MBR1/2-like"/>
</dbReference>
<evidence type="ECO:0000313" key="12">
    <source>
        <dbReference type="EMBL" id="EFC49816.1"/>
    </source>
</evidence>
<dbReference type="InterPro" id="IPR001841">
    <property type="entry name" value="Znf_RING"/>
</dbReference>
<dbReference type="OrthoDB" id="18015at2759"/>
<dbReference type="PANTHER" id="PTHR22937">
    <property type="entry name" value="E3 UBIQUITIN-PROTEIN LIGASE RNF165"/>
    <property type="match status" value="1"/>
</dbReference>
<evidence type="ECO:0000256" key="3">
    <source>
        <dbReference type="ARBA" id="ARBA00022679"/>
    </source>
</evidence>
<dbReference type="EMBL" id="GG738847">
    <property type="protein sequence ID" value="EFC49816.1"/>
    <property type="molecule type" value="Genomic_DNA"/>
</dbReference>
<evidence type="ECO:0000256" key="5">
    <source>
        <dbReference type="ARBA" id="ARBA00022771"/>
    </source>
</evidence>
<dbReference type="VEuPathDB" id="AmoebaDB:NAEGRDRAFT_62471"/>
<dbReference type="PROSITE" id="PS50089">
    <property type="entry name" value="ZF_RING_2"/>
    <property type="match status" value="1"/>
</dbReference>
<dbReference type="Gene3D" id="3.30.40.10">
    <property type="entry name" value="Zinc/RING finger domain, C3HC4 (zinc finger)"/>
    <property type="match status" value="1"/>
</dbReference>
<dbReference type="InParanoid" id="D2V0Z7"/>
<reference evidence="12 13" key="1">
    <citation type="journal article" date="2010" name="Cell">
        <title>The genome of Naegleria gruberi illuminates early eukaryotic versatility.</title>
        <authorList>
            <person name="Fritz-Laylin L.K."/>
            <person name="Prochnik S.E."/>
            <person name="Ginger M.L."/>
            <person name="Dacks J.B."/>
            <person name="Carpenter M.L."/>
            <person name="Field M.C."/>
            <person name="Kuo A."/>
            <person name="Paredez A."/>
            <person name="Chapman J."/>
            <person name="Pham J."/>
            <person name="Shu S."/>
            <person name="Neupane R."/>
            <person name="Cipriano M."/>
            <person name="Mancuso J."/>
            <person name="Tu H."/>
            <person name="Salamov A."/>
            <person name="Lindquist E."/>
            <person name="Shapiro H."/>
            <person name="Lucas S."/>
            <person name="Grigoriev I.V."/>
            <person name="Cande W.Z."/>
            <person name="Fulton C."/>
            <person name="Rokhsar D.S."/>
            <person name="Dawson S.C."/>
        </authorList>
    </citation>
    <scope>NUCLEOTIDE SEQUENCE [LARGE SCALE GENOMIC DNA]</scope>
    <source>
        <strain evidence="12 13">NEG-M</strain>
    </source>
</reference>
<evidence type="ECO:0000256" key="6">
    <source>
        <dbReference type="ARBA" id="ARBA00022786"/>
    </source>
</evidence>
<evidence type="ECO:0000256" key="4">
    <source>
        <dbReference type="ARBA" id="ARBA00022723"/>
    </source>
</evidence>
<evidence type="ECO:0000256" key="10">
    <source>
        <dbReference type="SAM" id="Phobius"/>
    </source>
</evidence>
<feature type="compositionally biased region" description="Polar residues" evidence="9">
    <location>
        <begin position="75"/>
        <end position="96"/>
    </location>
</feature>